<dbReference type="EMBL" id="CP003614">
    <property type="protein sequence ID" value="AFZ10181.1"/>
    <property type="molecule type" value="Genomic_DNA"/>
</dbReference>
<dbReference type="HOGENOM" id="CLU_1957371_0_0_3"/>
<dbReference type="InterPro" id="IPR012903">
    <property type="entry name" value="Nif11"/>
</dbReference>
<dbReference type="OrthoDB" id="465586at2"/>
<keyword evidence="3" id="KW-1185">Reference proteome</keyword>
<evidence type="ECO:0000313" key="3">
    <source>
        <dbReference type="Proteomes" id="UP000010478"/>
    </source>
</evidence>
<sequence>MSFEFESVNHFFQEVSQDPELQLQFRSIADWESLVNKTVELGKEKSYSFSPTEVSEWLDSIAAQHQSQSDTSGELSDSELEAVAGAGPLGGVLGVFSGFLSAIVTGKFDEIGEKMVEGGIAGLLAPGL</sequence>
<feature type="domain" description="Nif11" evidence="1">
    <location>
        <begin position="6"/>
        <end position="53"/>
    </location>
</feature>
<dbReference type="eggNOG" id="ENOG502ZK9U">
    <property type="taxonomic scope" value="Bacteria"/>
</dbReference>
<evidence type="ECO:0000259" key="1">
    <source>
        <dbReference type="Pfam" id="PF07862"/>
    </source>
</evidence>
<gene>
    <name evidence="2" type="ORF">Osc7112_5987</name>
</gene>
<accession>K9VQH0</accession>
<proteinExistence type="predicted"/>
<dbReference type="Proteomes" id="UP000010478">
    <property type="component" value="Chromosome"/>
</dbReference>
<dbReference type="Pfam" id="PF07862">
    <property type="entry name" value="Nif11"/>
    <property type="match status" value="1"/>
</dbReference>
<evidence type="ECO:0000313" key="2">
    <source>
        <dbReference type="EMBL" id="AFZ10181.1"/>
    </source>
</evidence>
<reference evidence="2 3" key="1">
    <citation type="submission" date="2012-05" db="EMBL/GenBank/DDBJ databases">
        <title>Finished chromosome of genome of Oscillatoria sp. PCC 7112.</title>
        <authorList>
            <consortium name="US DOE Joint Genome Institute"/>
            <person name="Gugger M."/>
            <person name="Coursin T."/>
            <person name="Rippka R."/>
            <person name="Tandeau De Marsac N."/>
            <person name="Huntemann M."/>
            <person name="Wei C.-L."/>
            <person name="Han J."/>
            <person name="Detter J.C."/>
            <person name="Han C."/>
            <person name="Tapia R."/>
            <person name="Davenport K."/>
            <person name="Daligault H."/>
            <person name="Erkkila T."/>
            <person name="Gu W."/>
            <person name="Munk A.C.C."/>
            <person name="Teshima H."/>
            <person name="Xu Y."/>
            <person name="Chain P."/>
            <person name="Chen A."/>
            <person name="Krypides N."/>
            <person name="Mavromatis K."/>
            <person name="Markowitz V."/>
            <person name="Szeto E."/>
            <person name="Ivanova N."/>
            <person name="Mikhailova N."/>
            <person name="Ovchinnikova G."/>
            <person name="Pagani I."/>
            <person name="Pati A."/>
            <person name="Goodwin L."/>
            <person name="Peters L."/>
            <person name="Pitluck S."/>
            <person name="Woyke T."/>
            <person name="Kerfeld C."/>
        </authorList>
    </citation>
    <scope>NUCLEOTIDE SEQUENCE [LARGE SCALE GENOMIC DNA]</scope>
    <source>
        <strain evidence="2 3">PCC 7112</strain>
    </source>
</reference>
<dbReference type="AlphaFoldDB" id="K9VQH0"/>
<name>K9VQH0_9CYAN</name>
<dbReference type="RefSeq" id="WP_015179381.1">
    <property type="nucleotide sequence ID" value="NC_019729.1"/>
</dbReference>
<dbReference type="STRING" id="179408.Osc7112_5987"/>
<protein>
    <recommendedName>
        <fullName evidence="1">Nif11 domain-containing protein</fullName>
    </recommendedName>
</protein>
<organism evidence="2 3">
    <name type="scientific">Phormidium nigroviride PCC 7112</name>
    <dbReference type="NCBI Taxonomy" id="179408"/>
    <lineage>
        <taxon>Bacteria</taxon>
        <taxon>Bacillati</taxon>
        <taxon>Cyanobacteriota</taxon>
        <taxon>Cyanophyceae</taxon>
        <taxon>Oscillatoriophycideae</taxon>
        <taxon>Oscillatoriales</taxon>
        <taxon>Oscillatoriaceae</taxon>
        <taxon>Phormidium</taxon>
    </lineage>
</organism>
<dbReference type="KEGG" id="oni:Osc7112_5987"/>